<accession>A0ABY4TZX9</accession>
<proteinExistence type="predicted"/>
<organism evidence="1 2">
    <name type="scientific">Rickettsia conorii subsp. raoultii</name>
    <dbReference type="NCBI Taxonomy" id="369822"/>
    <lineage>
        <taxon>Bacteria</taxon>
        <taxon>Pseudomonadati</taxon>
        <taxon>Pseudomonadota</taxon>
        <taxon>Alphaproteobacteria</taxon>
        <taxon>Rickettsiales</taxon>
        <taxon>Rickettsiaceae</taxon>
        <taxon>Rickettsieae</taxon>
        <taxon>Rickettsia</taxon>
        <taxon>spotted fever group</taxon>
    </lineage>
</organism>
<protein>
    <recommendedName>
        <fullName evidence="3">Acyl-[acyl-carrier-protein]--UDP-N-acetylglucosamine O-acyltransferase</fullName>
    </recommendedName>
</protein>
<evidence type="ECO:0008006" key="3">
    <source>
        <dbReference type="Google" id="ProtNLM"/>
    </source>
</evidence>
<name>A0ABY4TZX9_RICCR</name>
<evidence type="ECO:0000313" key="1">
    <source>
        <dbReference type="EMBL" id="URW77939.1"/>
    </source>
</evidence>
<reference evidence="1" key="1">
    <citation type="submission" date="2022-05" db="EMBL/GenBank/DDBJ databases">
        <title>Tracking Rickettsia raoultii infection dynamics in vivo by bioorthogonal metabolic labeling.</title>
        <authorList>
            <person name="Zhu D.-Y."/>
            <person name="Jia N."/>
            <person name="Li C."/>
            <person name="Zhang M.-Z."/>
            <person name="Liu H.-B."/>
            <person name="Cao W.-C."/>
        </authorList>
    </citation>
    <scope>NUCLEOTIDE SEQUENCE</scope>
    <source>
        <strain evidence="1">BIME</strain>
    </source>
</reference>
<dbReference type="Proteomes" id="UP001056268">
    <property type="component" value="Chromosome"/>
</dbReference>
<keyword evidence="2" id="KW-1185">Reference proteome</keyword>
<dbReference type="EMBL" id="CP098324">
    <property type="protein sequence ID" value="URW77939.1"/>
    <property type="molecule type" value="Genomic_DNA"/>
</dbReference>
<gene>
    <name evidence="1" type="ORF">NBT09_00805</name>
</gene>
<sequence length="161" mass="18896">MKADFVKNAPYQNNDKIFLPKNFESLKRLINSSYEYSRTAKPILDLTANLILTPEERNEISSKYNDSKALIKYLKNETILPIFYFNNYRPEKAETKDKDLTSEQVYYLERIGDLIHRESDDRAAEFIVRYLEISIDNLLHPIEDSRIINAIQPLADFGRNT</sequence>
<evidence type="ECO:0000313" key="2">
    <source>
        <dbReference type="Proteomes" id="UP001056268"/>
    </source>
</evidence>